<comment type="similarity">
    <text evidence="1">Belongs to the UPF0489 family.</text>
</comment>
<dbReference type="PANTHER" id="PTHR13225:SF3">
    <property type="entry name" value="UPF0489 PROTEIN C5ORF22"/>
    <property type="match status" value="1"/>
</dbReference>
<dbReference type="EMBL" id="OB796616">
    <property type="protein sequence ID" value="CAD7433618.1"/>
    <property type="molecule type" value="Genomic_DNA"/>
</dbReference>
<dbReference type="PANTHER" id="PTHR13225">
    <property type="entry name" value="MISEXPRESSION SUPPRESSOR OF RAS 6"/>
    <property type="match status" value="1"/>
</dbReference>
<reference evidence="2" key="1">
    <citation type="submission" date="2020-11" db="EMBL/GenBank/DDBJ databases">
        <authorList>
            <person name="Tran Van P."/>
        </authorList>
    </citation>
    <scope>NUCLEOTIDE SEQUENCE</scope>
</reference>
<dbReference type="Pfam" id="PF12640">
    <property type="entry name" value="UPF0489"/>
    <property type="match status" value="1"/>
</dbReference>
<sequence length="230" mass="25598">MEQYASNAEFREPSRDGNSLLRMCSQPWASAELASHSTLLVSCSPRSVKVRPEVLSRCSPQAQSTGECSRYLSDFHPIALASVVLTCDIIDFGGERRGQVKMQAAELRLLLPKRSNRTGTCPRGCQATTTMIPDNSFTTHKSEPTSEESQEQYVGRRAAAVKNPIPIGASVLMRNHLFSNVVLPFIYRCMGSKHLPLEGNTIIHLDSHPDMLIPKEMAADTVWDKHELFR</sequence>
<name>A0A7R9EHD7_9NEOP</name>
<accession>A0A7R9EHD7</accession>
<evidence type="ECO:0000256" key="1">
    <source>
        <dbReference type="ARBA" id="ARBA00007099"/>
    </source>
</evidence>
<dbReference type="InterPro" id="IPR024131">
    <property type="entry name" value="UPF0489"/>
</dbReference>
<evidence type="ECO:0000313" key="2">
    <source>
        <dbReference type="EMBL" id="CAD7433618.1"/>
    </source>
</evidence>
<gene>
    <name evidence="2" type="ORF">TMSB3V08_LOCUS10288</name>
</gene>
<dbReference type="AlphaFoldDB" id="A0A7R9EHD7"/>
<protein>
    <submittedName>
        <fullName evidence="2">Uncharacterized protein</fullName>
    </submittedName>
</protein>
<proteinExistence type="inferred from homology"/>
<organism evidence="2">
    <name type="scientific">Timema monikensis</name>
    <dbReference type="NCBI Taxonomy" id="170555"/>
    <lineage>
        <taxon>Eukaryota</taxon>
        <taxon>Metazoa</taxon>
        <taxon>Ecdysozoa</taxon>
        <taxon>Arthropoda</taxon>
        <taxon>Hexapoda</taxon>
        <taxon>Insecta</taxon>
        <taxon>Pterygota</taxon>
        <taxon>Neoptera</taxon>
        <taxon>Polyneoptera</taxon>
        <taxon>Phasmatodea</taxon>
        <taxon>Timematodea</taxon>
        <taxon>Timematoidea</taxon>
        <taxon>Timematidae</taxon>
        <taxon>Timema</taxon>
    </lineage>
</organism>